<dbReference type="PROSITE" id="PS00194">
    <property type="entry name" value="THIOREDOXIN_1"/>
    <property type="match status" value="3"/>
</dbReference>
<dbReference type="PANTHER" id="PTHR45672:SF3">
    <property type="entry name" value="THIOREDOXIN DOMAIN-CONTAINING PROTEIN 5"/>
    <property type="match status" value="1"/>
</dbReference>
<evidence type="ECO:0000259" key="7">
    <source>
        <dbReference type="PROSITE" id="PS51352"/>
    </source>
</evidence>
<dbReference type="GeneID" id="114332372"/>
<dbReference type="FunCoup" id="A0A6P7FYR6">
    <property type="interactions" value="1028"/>
</dbReference>
<feature type="domain" description="Thioredoxin" evidence="7">
    <location>
        <begin position="9"/>
        <end position="132"/>
    </location>
</feature>
<evidence type="ECO:0000256" key="3">
    <source>
        <dbReference type="ARBA" id="ARBA00022737"/>
    </source>
</evidence>
<dbReference type="InterPro" id="IPR017937">
    <property type="entry name" value="Thioredoxin_CS"/>
</dbReference>
<dbReference type="InParanoid" id="A0A6P7FYR6"/>
<dbReference type="Gene3D" id="3.40.30.10">
    <property type="entry name" value="Glutaredoxin"/>
    <property type="match status" value="3"/>
</dbReference>
<gene>
    <name evidence="10" type="primary">LOC114332372</name>
</gene>
<evidence type="ECO:0000256" key="6">
    <source>
        <dbReference type="SAM" id="SignalP"/>
    </source>
</evidence>
<organism evidence="10">
    <name type="scientific">Diabrotica virgifera virgifera</name>
    <name type="common">western corn rootworm</name>
    <dbReference type="NCBI Taxonomy" id="50390"/>
    <lineage>
        <taxon>Eukaryota</taxon>
        <taxon>Metazoa</taxon>
        <taxon>Ecdysozoa</taxon>
        <taxon>Arthropoda</taxon>
        <taxon>Hexapoda</taxon>
        <taxon>Insecta</taxon>
        <taxon>Pterygota</taxon>
        <taxon>Neoptera</taxon>
        <taxon>Endopterygota</taxon>
        <taxon>Coleoptera</taxon>
        <taxon>Polyphaga</taxon>
        <taxon>Cucujiformia</taxon>
        <taxon>Chrysomeloidea</taxon>
        <taxon>Chrysomelidae</taxon>
        <taxon>Galerucinae</taxon>
        <taxon>Diabroticina</taxon>
        <taxon>Diabroticites</taxon>
        <taxon>Diabrotica</taxon>
    </lineage>
</organism>
<dbReference type="RefSeq" id="XP_028137963.1">
    <property type="nucleotide sequence ID" value="XM_028282162.1"/>
</dbReference>
<dbReference type="KEGG" id="dvv:114332372"/>
<evidence type="ECO:0000256" key="4">
    <source>
        <dbReference type="ARBA" id="ARBA00023284"/>
    </source>
</evidence>
<dbReference type="PANTHER" id="PTHR45672">
    <property type="entry name" value="PROTEIN DISULFIDE-ISOMERASE C17H9.14C-RELATED"/>
    <property type="match status" value="1"/>
</dbReference>
<dbReference type="InterPro" id="IPR013766">
    <property type="entry name" value="Thioredoxin_domain"/>
</dbReference>
<evidence type="ECO:0000313" key="9">
    <source>
        <dbReference type="Proteomes" id="UP001652700"/>
    </source>
</evidence>
<keyword evidence="3" id="KW-0677">Repeat</keyword>
<dbReference type="AlphaFoldDB" id="A0A6P7FYR6"/>
<keyword evidence="4" id="KW-0676">Redox-active center</keyword>
<dbReference type="GO" id="GO:0006457">
    <property type="term" value="P:protein folding"/>
    <property type="evidence" value="ECO:0007669"/>
    <property type="project" value="TreeGrafter"/>
</dbReference>
<protein>
    <submittedName>
        <fullName evidence="10">Thioredoxin domain-containing protein 5 homolog</fullName>
    </submittedName>
</protein>
<evidence type="ECO:0000313" key="10">
    <source>
        <dbReference type="RefSeq" id="XP_028137963.1"/>
    </source>
</evidence>
<comment type="similarity">
    <text evidence="1 5">Belongs to the protein disulfide isomerase family.</text>
</comment>
<dbReference type="OrthoDB" id="71336at2759"/>
<dbReference type="InterPro" id="IPR005788">
    <property type="entry name" value="PDI_thioredoxin-like_dom"/>
</dbReference>
<feature type="domain" description="Thioredoxin" evidence="7">
    <location>
        <begin position="264"/>
        <end position="383"/>
    </location>
</feature>
<dbReference type="InterPro" id="IPR036249">
    <property type="entry name" value="Thioredoxin-like_sf"/>
</dbReference>
<evidence type="ECO:0000256" key="2">
    <source>
        <dbReference type="ARBA" id="ARBA00022729"/>
    </source>
</evidence>
<dbReference type="EnsemblMetazoa" id="XM_028282162.2">
    <property type="protein sequence ID" value="XP_028137963.1"/>
    <property type="gene ID" value="LOC114332372"/>
</dbReference>
<reference evidence="10" key="1">
    <citation type="submission" date="2025-04" db="UniProtKB">
        <authorList>
            <consortium name="RefSeq"/>
        </authorList>
    </citation>
    <scope>IDENTIFICATION</scope>
    <source>
        <tissue evidence="10">Whole insect</tissue>
    </source>
</reference>
<keyword evidence="9" id="KW-1185">Reference proteome</keyword>
<dbReference type="CTD" id="32124"/>
<feature type="chain" id="PRO_5028280072" evidence="6">
    <location>
        <begin position="20"/>
        <end position="387"/>
    </location>
</feature>
<dbReference type="NCBIfam" id="TIGR01126">
    <property type="entry name" value="pdi_dom"/>
    <property type="match status" value="2"/>
</dbReference>
<dbReference type="Proteomes" id="UP001652700">
    <property type="component" value="Unplaced"/>
</dbReference>
<dbReference type="Pfam" id="PF00085">
    <property type="entry name" value="Thioredoxin"/>
    <property type="match status" value="3"/>
</dbReference>
<reference evidence="8" key="2">
    <citation type="submission" date="2025-05" db="UniProtKB">
        <authorList>
            <consortium name="EnsemblMetazoa"/>
        </authorList>
    </citation>
    <scope>IDENTIFICATION</scope>
</reference>
<proteinExistence type="inferred from homology"/>
<evidence type="ECO:0000313" key="8">
    <source>
        <dbReference type="EnsemblMetazoa" id="XP_028137963.1"/>
    </source>
</evidence>
<feature type="signal peptide" evidence="6">
    <location>
        <begin position="1"/>
        <end position="19"/>
    </location>
</feature>
<name>A0A6P7FYR6_DIAVI</name>
<accession>A0A6P7FYR6</accession>
<evidence type="ECO:0000256" key="5">
    <source>
        <dbReference type="RuleBase" id="RU004208"/>
    </source>
</evidence>
<sequence length="387" mass="43718">MGPHSVLSLMFASVVITLAHEDVYSIKYTTENFSQEVGKKNHFVMFYAPWCGHCQKFSPKWEQLAEMLNEDDTNNIKIAKVDCTTDSEVCSEQDITGYPTLKFYKVGDSEGVRFRGTRDLPSITNFIKEQLREGDESHTEEAVSDEATAVDGLTELTEDNFHKHVKSGKHFIKFYAPWCGHCQKLAPAWEQLAKTLELDNEVTVGKVDCTQHRSVCNDFDVKGYPTLLWIENGAKVDKYQGDRSHVDLKQYVNKMLGSEKTEGATPKEAASDADLPSGEVTGDNFKSTIESGISFVKFYAPWCGHCKRLAPVWDSLREKLVSRPEVKVLKVDCTLEVNKQLCNDEEIEGFPSLNLYQNGEKIASYSGSRSLEDLQDFLLKHTPRDEL</sequence>
<feature type="domain" description="Thioredoxin" evidence="7">
    <location>
        <begin position="136"/>
        <end position="257"/>
    </location>
</feature>
<keyword evidence="2 6" id="KW-0732">Signal</keyword>
<dbReference type="FunFam" id="3.40.30.10:FF:000398">
    <property type="entry name" value="Thioredoxin domain-containing protein"/>
    <property type="match status" value="1"/>
</dbReference>
<dbReference type="GO" id="GO:0005783">
    <property type="term" value="C:endoplasmic reticulum"/>
    <property type="evidence" value="ECO:0007669"/>
    <property type="project" value="TreeGrafter"/>
</dbReference>
<dbReference type="PROSITE" id="PS51352">
    <property type="entry name" value="THIOREDOXIN_2"/>
    <property type="match status" value="3"/>
</dbReference>
<evidence type="ECO:0000256" key="1">
    <source>
        <dbReference type="ARBA" id="ARBA00006347"/>
    </source>
</evidence>
<dbReference type="GO" id="GO:0003756">
    <property type="term" value="F:protein disulfide isomerase activity"/>
    <property type="evidence" value="ECO:0007669"/>
    <property type="project" value="InterPro"/>
</dbReference>
<dbReference type="SUPFAM" id="SSF52833">
    <property type="entry name" value="Thioredoxin-like"/>
    <property type="match status" value="3"/>
</dbReference>
<dbReference type="InterPro" id="IPR051063">
    <property type="entry name" value="PDI"/>
</dbReference>